<evidence type="ECO:0000313" key="3">
    <source>
        <dbReference type="Proteomes" id="UP001501442"/>
    </source>
</evidence>
<comment type="caution">
    <text evidence="2">The sequence shown here is derived from an EMBL/GenBank/DDBJ whole genome shotgun (WGS) entry which is preliminary data.</text>
</comment>
<reference evidence="3" key="1">
    <citation type="journal article" date="2019" name="Int. J. Syst. Evol. Microbiol.">
        <title>The Global Catalogue of Microorganisms (GCM) 10K type strain sequencing project: providing services to taxonomists for standard genome sequencing and annotation.</title>
        <authorList>
            <consortium name="The Broad Institute Genomics Platform"/>
            <consortium name="The Broad Institute Genome Sequencing Center for Infectious Disease"/>
            <person name="Wu L."/>
            <person name="Ma J."/>
        </authorList>
    </citation>
    <scope>NUCLEOTIDE SEQUENCE [LARGE SCALE GENOMIC DNA]</scope>
    <source>
        <strain evidence="3">JCM 17939</strain>
    </source>
</reference>
<sequence length="81" mass="7956">MTTVTLADAAPLARLLVTACSSAVRPVKSGMSAGNWAGAGQGDRRGSPGGVLAESSMETVEAGGRGALTLSVSVIVLRAEG</sequence>
<feature type="region of interest" description="Disordered" evidence="1">
    <location>
        <begin position="32"/>
        <end position="51"/>
    </location>
</feature>
<protein>
    <submittedName>
        <fullName evidence="2">Uncharacterized protein</fullName>
    </submittedName>
</protein>
<organism evidence="2 3">
    <name type="scientific">Actinoallomurus vinaceus</name>
    <dbReference type="NCBI Taxonomy" id="1080074"/>
    <lineage>
        <taxon>Bacteria</taxon>
        <taxon>Bacillati</taxon>
        <taxon>Actinomycetota</taxon>
        <taxon>Actinomycetes</taxon>
        <taxon>Streptosporangiales</taxon>
        <taxon>Thermomonosporaceae</taxon>
        <taxon>Actinoallomurus</taxon>
    </lineage>
</organism>
<proteinExistence type="predicted"/>
<gene>
    <name evidence="2" type="ORF">GCM10023196_040020</name>
</gene>
<name>A0ABP8UA57_9ACTN</name>
<evidence type="ECO:0000256" key="1">
    <source>
        <dbReference type="SAM" id="MobiDB-lite"/>
    </source>
</evidence>
<keyword evidence="3" id="KW-1185">Reference proteome</keyword>
<dbReference type="Proteomes" id="UP001501442">
    <property type="component" value="Unassembled WGS sequence"/>
</dbReference>
<dbReference type="EMBL" id="BAABHK010000005">
    <property type="protein sequence ID" value="GAA4627514.1"/>
    <property type="molecule type" value="Genomic_DNA"/>
</dbReference>
<evidence type="ECO:0000313" key="2">
    <source>
        <dbReference type="EMBL" id="GAA4627514.1"/>
    </source>
</evidence>
<accession>A0ABP8UA57</accession>